<proteinExistence type="inferred from homology"/>
<dbReference type="FunFam" id="2.40.290.10:FF:000008">
    <property type="entry name" value="ATP-dependent DNA helicase II subunit 2"/>
    <property type="match status" value="1"/>
</dbReference>
<sequence length="727" mass="82046">MADKEATVYIVDVGRSMGRKHQGRKETDFDWAMRYVWDKITTMVATGRKTLLIGVLGLKTDGTKNELAEDESYAHITLFQPISQILMPDLRRLREVIKPSKTDRGDAVSAIVLAIHMIIKQCKQLKYRRRIVLVTDGKGYIDSDPDSLNDIIKKINGDNMELVVLGIDFDDPEYGFKEEEKPPQKTKNEAFLRDLTEKCHGVFGTMAQAVEELDIPRLKTIKPVHSYRGTLTLGDPKEYDTALSIDVERFPRTMIAKPPSASAFVLRSDSGEPTQSTGTVVADGEEDEAIQRNGNTLTNVRSAYSYTVADADAPGGKKDVARDDLAKGYEYGRTVVPISESDENITKLESEAAMEIVGFVPKDKYERYMAMGTSNIVIAQKTNDKAVIALSSLIHALFELDAYAVARVVKKDGSDPLLILLSPSVEKDYECLIENQLPFSEDVRSYRFPPIDKIVTVSGKVVTQHRNLPTKDLSQAMSDFVDKMDISHFDRNDEGEAGEYMALEDVFSPVLHRIEQAKRWRAVRPMEPVPPVPEVLLKYSEQPEELQREAKPALQRLIKAADVKKVPPKVKGRKRNREADKPLSGLNVDDLFRQQPKRAKISSENSIPEFKQTLARAEDIEDIKDAVKQMAAIIENQIKDSFGNSNYDRVLEELGVMRSELTELEEPVLYNDILRGLKMKIMAEELGGERREMWWSIRRNRLSLIDKKMSAVSDVTEEEVKEFNAAK</sequence>
<dbReference type="GO" id="GO:0003690">
    <property type="term" value="F:double-stranded DNA binding"/>
    <property type="evidence" value="ECO:0007669"/>
    <property type="project" value="TreeGrafter"/>
</dbReference>
<evidence type="ECO:0000256" key="15">
    <source>
        <dbReference type="ARBA" id="ARBA00023172"/>
    </source>
</evidence>
<keyword evidence="12 20" id="KW-0067">ATP-binding</keyword>
<dbReference type="EMBL" id="KE721491">
    <property type="protein sequence ID" value="ERF68917.1"/>
    <property type="molecule type" value="Genomic_DNA"/>
</dbReference>
<evidence type="ECO:0000256" key="7">
    <source>
        <dbReference type="ARBA" id="ARBA00022454"/>
    </source>
</evidence>
<evidence type="ECO:0000256" key="1">
    <source>
        <dbReference type="ARBA" id="ARBA00004123"/>
    </source>
</evidence>
<dbReference type="SUPFAM" id="SSF100939">
    <property type="entry name" value="SPOC domain-like"/>
    <property type="match status" value="1"/>
</dbReference>
<evidence type="ECO:0000259" key="22">
    <source>
        <dbReference type="PROSITE" id="PS50234"/>
    </source>
</evidence>
<gene>
    <name evidence="23" type="ORF">EPUS_08077</name>
</gene>
<dbReference type="GO" id="GO:0006310">
    <property type="term" value="P:DNA recombination"/>
    <property type="evidence" value="ECO:0007669"/>
    <property type="project" value="UniProtKB-KW"/>
</dbReference>
<feature type="domain" description="VWFA" evidence="22">
    <location>
        <begin position="6"/>
        <end position="167"/>
    </location>
</feature>
<dbReference type="InterPro" id="IPR036494">
    <property type="entry name" value="Ku_C_sf"/>
</dbReference>
<dbReference type="FunFam" id="3.40.50.410:FF:000073">
    <property type="entry name" value="ATP-dependent DNA helicase II subunit 2"/>
    <property type="match status" value="1"/>
</dbReference>
<dbReference type="SUPFAM" id="SSF101420">
    <property type="entry name" value="C-terminal domain of Ku80"/>
    <property type="match status" value="1"/>
</dbReference>
<evidence type="ECO:0000256" key="8">
    <source>
        <dbReference type="ARBA" id="ARBA00022741"/>
    </source>
</evidence>
<dbReference type="Gene3D" id="1.25.40.240">
    <property type="entry name" value="Ku, C-terminal domain"/>
    <property type="match status" value="1"/>
</dbReference>
<evidence type="ECO:0000256" key="19">
    <source>
        <dbReference type="ARBA" id="ARBA00047995"/>
    </source>
</evidence>
<dbReference type="FunFam" id="1.10.1600.10:FF:000002">
    <property type="entry name" value="X-ray repair cross-complementing protein 5"/>
    <property type="match status" value="1"/>
</dbReference>
<dbReference type="Gene3D" id="3.40.50.410">
    <property type="entry name" value="von Willebrand factor, type A domain"/>
    <property type="match status" value="1"/>
</dbReference>
<dbReference type="InterPro" id="IPR016194">
    <property type="entry name" value="SPOC-like_C_dom_sf"/>
</dbReference>
<keyword evidence="8 20" id="KW-0547">Nucleotide-binding</keyword>
<dbReference type="GO" id="GO:0042162">
    <property type="term" value="F:telomeric DNA binding"/>
    <property type="evidence" value="ECO:0007669"/>
    <property type="project" value="InterPro"/>
</dbReference>
<keyword evidence="10 20" id="KW-0378">Hydrolase</keyword>
<keyword evidence="7" id="KW-0158">Chromosome</keyword>
<keyword evidence="13" id="KW-0779">Telomere</keyword>
<evidence type="ECO:0000256" key="9">
    <source>
        <dbReference type="ARBA" id="ARBA00022763"/>
    </source>
</evidence>
<evidence type="ECO:0000256" key="2">
    <source>
        <dbReference type="ARBA" id="ARBA00004574"/>
    </source>
</evidence>
<dbReference type="InterPro" id="IPR024193">
    <property type="entry name" value="Ku80"/>
</dbReference>
<dbReference type="InterPro" id="IPR006164">
    <property type="entry name" value="DNA_bd_Ku70/Ku80"/>
</dbReference>
<evidence type="ECO:0000256" key="16">
    <source>
        <dbReference type="ARBA" id="ARBA00023204"/>
    </source>
</evidence>
<dbReference type="eggNOG" id="KOG2326">
    <property type="taxonomic scope" value="Eukaryota"/>
</dbReference>
<evidence type="ECO:0000256" key="13">
    <source>
        <dbReference type="ARBA" id="ARBA00022895"/>
    </source>
</evidence>
<comment type="function">
    <text evidence="18">Single-stranded DNA-dependent ATP-dependent helicase. Involved in non-homologous end joining (NHEJ) DNA double strand break repair. DNA-binding is sequence-independent but has a high affinity to nicks in double-stranded DNA and to the ends of duplex DNA. Binds to naturally occurring chromosomal ends, and therefore provides chromosomal end protection. Required also for telomere recombination to repair telomeric ends in the absence of telomerase. KU70, of the KU70/KU80 heterodimer, binds to the stem loop of TLC1, the RNA component of telomerase. Involved in telomere maintenance. Interacts with telomeric repeats and subtelomeric sequences thereby controlling telomere length and protecting against subtelomeric rearrangement. Maintains telomeric chromatin, which is involved in silencing the expression of genes located at the telomere. Required for mating-type switching.</text>
</comment>
<comment type="catalytic activity">
    <reaction evidence="19 20">
        <text>ATP + H2O = ADP + phosphate + H(+)</text>
        <dbReference type="Rhea" id="RHEA:13065"/>
        <dbReference type="ChEBI" id="CHEBI:15377"/>
        <dbReference type="ChEBI" id="CHEBI:15378"/>
        <dbReference type="ChEBI" id="CHEBI:30616"/>
        <dbReference type="ChEBI" id="CHEBI:43474"/>
        <dbReference type="ChEBI" id="CHEBI:456216"/>
        <dbReference type="EC" id="3.6.4.12"/>
    </reaction>
</comment>
<dbReference type="AlphaFoldDB" id="U1FVQ8"/>
<evidence type="ECO:0000313" key="24">
    <source>
        <dbReference type="Proteomes" id="UP000019373"/>
    </source>
</evidence>
<accession>U1FVQ8</accession>
<dbReference type="Gene3D" id="2.40.290.10">
    <property type="match status" value="1"/>
</dbReference>
<evidence type="ECO:0000256" key="4">
    <source>
        <dbReference type="ARBA" id="ARBA00011584"/>
    </source>
</evidence>
<evidence type="ECO:0000256" key="11">
    <source>
        <dbReference type="ARBA" id="ARBA00022806"/>
    </source>
</evidence>
<dbReference type="OMA" id="WAMQYVW"/>
<dbReference type="RefSeq" id="XP_007805443.1">
    <property type="nucleotide sequence ID" value="XM_007807252.1"/>
</dbReference>
<dbReference type="PROSITE" id="PS50234">
    <property type="entry name" value="VWFA"/>
    <property type="match status" value="1"/>
</dbReference>
<dbReference type="GO" id="GO:0005524">
    <property type="term" value="F:ATP binding"/>
    <property type="evidence" value="ECO:0007669"/>
    <property type="project" value="UniProtKB-UniRule"/>
</dbReference>
<dbReference type="Pfam" id="PF03731">
    <property type="entry name" value="Ku_N"/>
    <property type="match status" value="1"/>
</dbReference>
<evidence type="ECO:0000256" key="14">
    <source>
        <dbReference type="ARBA" id="ARBA00023125"/>
    </source>
</evidence>
<keyword evidence="16 20" id="KW-0234">DNA repair</keyword>
<dbReference type="Proteomes" id="UP000019373">
    <property type="component" value="Unassembled WGS sequence"/>
</dbReference>
<dbReference type="InterPro" id="IPR005161">
    <property type="entry name" value="Ku_N"/>
</dbReference>
<dbReference type="GO" id="GO:0003684">
    <property type="term" value="F:damaged DNA binding"/>
    <property type="evidence" value="ECO:0007669"/>
    <property type="project" value="InterPro"/>
</dbReference>
<protein>
    <recommendedName>
        <fullName evidence="6 20">ATP-dependent DNA helicase II subunit 2</fullName>
        <ecNumber evidence="5 20">3.6.4.12</ecNumber>
    </recommendedName>
</protein>
<keyword evidence="11 20" id="KW-0347">Helicase</keyword>
<evidence type="ECO:0000256" key="6">
    <source>
        <dbReference type="ARBA" id="ARBA00021792"/>
    </source>
</evidence>
<dbReference type="InterPro" id="IPR014893">
    <property type="entry name" value="Ku_PK_bind"/>
</dbReference>
<dbReference type="PANTHER" id="PTHR12604:SF4">
    <property type="entry name" value="X-RAY REPAIR CROSS-COMPLEMENTING PROTEIN 5"/>
    <property type="match status" value="1"/>
</dbReference>
<dbReference type="PIRSF" id="PIRSF016570">
    <property type="entry name" value="Ku80"/>
    <property type="match status" value="1"/>
</dbReference>
<comment type="similarity">
    <text evidence="3 20">Belongs to the ku80 family.</text>
</comment>
<dbReference type="Pfam" id="PF02735">
    <property type="entry name" value="Ku"/>
    <property type="match status" value="1"/>
</dbReference>
<evidence type="ECO:0000256" key="20">
    <source>
        <dbReference type="PIRNR" id="PIRNR016570"/>
    </source>
</evidence>
<dbReference type="GO" id="GO:0003678">
    <property type="term" value="F:DNA helicase activity"/>
    <property type="evidence" value="ECO:0007669"/>
    <property type="project" value="UniProtKB-EC"/>
</dbReference>
<dbReference type="CDD" id="cd00873">
    <property type="entry name" value="KU80"/>
    <property type="match status" value="1"/>
</dbReference>
<feature type="region of interest" description="Disordered" evidence="21">
    <location>
        <begin position="567"/>
        <end position="587"/>
    </location>
</feature>
<keyword evidence="15 20" id="KW-0233">DNA recombination</keyword>
<dbReference type="GO" id="GO:0043564">
    <property type="term" value="C:Ku70:Ku80 complex"/>
    <property type="evidence" value="ECO:0007669"/>
    <property type="project" value="InterPro"/>
</dbReference>
<evidence type="ECO:0000256" key="5">
    <source>
        <dbReference type="ARBA" id="ARBA00012551"/>
    </source>
</evidence>
<dbReference type="EC" id="3.6.4.12" evidence="5 20"/>
<reference evidence="24" key="1">
    <citation type="journal article" date="2014" name="BMC Genomics">
        <title>Genome characteristics reveal the impact of lichenization on lichen-forming fungus Endocarpon pusillum Hedwig (Verrucariales, Ascomycota).</title>
        <authorList>
            <person name="Wang Y.-Y."/>
            <person name="Liu B."/>
            <person name="Zhang X.-Y."/>
            <person name="Zhou Q.-M."/>
            <person name="Zhang T."/>
            <person name="Li H."/>
            <person name="Yu Y.-F."/>
            <person name="Zhang X.-L."/>
            <person name="Hao X.-Y."/>
            <person name="Wang M."/>
            <person name="Wang L."/>
            <person name="Wei J.-C."/>
        </authorList>
    </citation>
    <scope>NUCLEOTIDE SEQUENCE [LARGE SCALE GENOMIC DNA]</scope>
    <source>
        <strain evidence="24">Z07020 / HMAS-L-300199</strain>
    </source>
</reference>
<evidence type="ECO:0000256" key="10">
    <source>
        <dbReference type="ARBA" id="ARBA00022801"/>
    </source>
</evidence>
<dbReference type="PANTHER" id="PTHR12604">
    <property type="entry name" value="KU AUTOANTIGEN DNA HELICASE"/>
    <property type="match status" value="1"/>
</dbReference>
<evidence type="ECO:0000256" key="21">
    <source>
        <dbReference type="SAM" id="MobiDB-lite"/>
    </source>
</evidence>
<dbReference type="GeneID" id="19242955"/>
<evidence type="ECO:0000256" key="18">
    <source>
        <dbReference type="ARBA" id="ARBA00024890"/>
    </source>
</evidence>
<dbReference type="InterPro" id="IPR002035">
    <property type="entry name" value="VWF_A"/>
</dbReference>
<keyword evidence="17 20" id="KW-0539">Nucleus</keyword>
<dbReference type="Pfam" id="PF08785">
    <property type="entry name" value="Ku_PK_bind"/>
    <property type="match status" value="1"/>
</dbReference>
<dbReference type="FunFam" id="1.25.40.240:FF:000002">
    <property type="entry name" value="ATP-dependent DNA helicase II subunit 2"/>
    <property type="match status" value="1"/>
</dbReference>
<dbReference type="SMART" id="SM00559">
    <property type="entry name" value="Ku78"/>
    <property type="match status" value="1"/>
</dbReference>
<keyword evidence="9 20" id="KW-0227">DNA damage</keyword>
<dbReference type="GO" id="GO:0000723">
    <property type="term" value="P:telomere maintenance"/>
    <property type="evidence" value="ECO:0007669"/>
    <property type="project" value="InterPro"/>
</dbReference>
<keyword evidence="24" id="KW-1185">Reference proteome</keyword>
<dbReference type="InterPro" id="IPR036465">
    <property type="entry name" value="vWFA_dom_sf"/>
</dbReference>
<name>U1FVQ8_ENDPU</name>
<dbReference type="GO" id="GO:0016887">
    <property type="term" value="F:ATP hydrolysis activity"/>
    <property type="evidence" value="ECO:0007669"/>
    <property type="project" value="RHEA"/>
</dbReference>
<dbReference type="SUPFAM" id="SSF53300">
    <property type="entry name" value="vWA-like"/>
    <property type="match status" value="1"/>
</dbReference>
<feature type="compositionally biased region" description="Basic residues" evidence="21">
    <location>
        <begin position="567"/>
        <end position="576"/>
    </location>
</feature>
<comment type="subunit">
    <text evidence="4">Heterodimer of Ku70 and Ku80.</text>
</comment>
<dbReference type="GO" id="GO:0006303">
    <property type="term" value="P:double-strand break repair via nonhomologous end joining"/>
    <property type="evidence" value="ECO:0007669"/>
    <property type="project" value="InterPro"/>
</dbReference>
<dbReference type="GO" id="GO:0000781">
    <property type="term" value="C:chromosome, telomeric region"/>
    <property type="evidence" value="ECO:0007669"/>
    <property type="project" value="UniProtKB-SubCell"/>
</dbReference>
<evidence type="ECO:0000256" key="3">
    <source>
        <dbReference type="ARBA" id="ARBA00007726"/>
    </source>
</evidence>
<dbReference type="HOGENOM" id="CLU_010975_1_1_1"/>
<dbReference type="Gene3D" id="1.10.1600.10">
    <property type="match status" value="1"/>
</dbReference>
<evidence type="ECO:0000313" key="23">
    <source>
        <dbReference type="EMBL" id="ERF68917.1"/>
    </source>
</evidence>
<dbReference type="OrthoDB" id="30826at2759"/>
<evidence type="ECO:0000256" key="12">
    <source>
        <dbReference type="ARBA" id="ARBA00022840"/>
    </source>
</evidence>
<keyword evidence="14 20" id="KW-0238">DNA-binding</keyword>
<organism evidence="23 24">
    <name type="scientific">Endocarpon pusillum (strain Z07020 / HMAS-L-300199)</name>
    <name type="common">Lichen-forming fungus</name>
    <dbReference type="NCBI Taxonomy" id="1263415"/>
    <lineage>
        <taxon>Eukaryota</taxon>
        <taxon>Fungi</taxon>
        <taxon>Dikarya</taxon>
        <taxon>Ascomycota</taxon>
        <taxon>Pezizomycotina</taxon>
        <taxon>Eurotiomycetes</taxon>
        <taxon>Chaetothyriomycetidae</taxon>
        <taxon>Verrucariales</taxon>
        <taxon>Verrucariaceae</taxon>
        <taxon>Endocarpon</taxon>
    </lineage>
</organism>
<evidence type="ECO:0000256" key="17">
    <source>
        <dbReference type="ARBA" id="ARBA00023242"/>
    </source>
</evidence>
<comment type="subcellular location">
    <subcellularLocation>
        <location evidence="2">Chromosome</location>
        <location evidence="2">Telomere</location>
    </subcellularLocation>
    <subcellularLocation>
        <location evidence="1 20">Nucleus</location>
    </subcellularLocation>
</comment>